<gene>
    <name evidence="2" type="ORF">PISMIDRAFT_689677</name>
</gene>
<proteinExistence type="predicted"/>
<dbReference type="AlphaFoldDB" id="A0A0C9YEA3"/>
<reference evidence="3" key="2">
    <citation type="submission" date="2015-01" db="EMBL/GenBank/DDBJ databases">
        <title>Evolutionary Origins and Diversification of the Mycorrhizal Mutualists.</title>
        <authorList>
            <consortium name="DOE Joint Genome Institute"/>
            <consortium name="Mycorrhizal Genomics Consortium"/>
            <person name="Kohler A."/>
            <person name="Kuo A."/>
            <person name="Nagy L.G."/>
            <person name="Floudas D."/>
            <person name="Copeland A."/>
            <person name="Barry K.W."/>
            <person name="Cichocki N."/>
            <person name="Veneault-Fourrey C."/>
            <person name="LaButti K."/>
            <person name="Lindquist E.A."/>
            <person name="Lipzen A."/>
            <person name="Lundell T."/>
            <person name="Morin E."/>
            <person name="Murat C."/>
            <person name="Riley R."/>
            <person name="Ohm R."/>
            <person name="Sun H."/>
            <person name="Tunlid A."/>
            <person name="Henrissat B."/>
            <person name="Grigoriev I.V."/>
            <person name="Hibbett D.S."/>
            <person name="Martin F."/>
        </authorList>
    </citation>
    <scope>NUCLEOTIDE SEQUENCE [LARGE SCALE GENOMIC DNA]</scope>
    <source>
        <strain evidence="3">441</strain>
    </source>
</reference>
<dbReference type="HOGENOM" id="CLU_3051265_0_0_1"/>
<feature type="compositionally biased region" description="Low complexity" evidence="1">
    <location>
        <begin position="35"/>
        <end position="48"/>
    </location>
</feature>
<organism evidence="2 3">
    <name type="scientific">Pisolithus microcarpus 441</name>
    <dbReference type="NCBI Taxonomy" id="765257"/>
    <lineage>
        <taxon>Eukaryota</taxon>
        <taxon>Fungi</taxon>
        <taxon>Dikarya</taxon>
        <taxon>Basidiomycota</taxon>
        <taxon>Agaricomycotina</taxon>
        <taxon>Agaricomycetes</taxon>
        <taxon>Agaricomycetidae</taxon>
        <taxon>Boletales</taxon>
        <taxon>Sclerodermatineae</taxon>
        <taxon>Pisolithaceae</taxon>
        <taxon>Pisolithus</taxon>
    </lineage>
</organism>
<feature type="region of interest" description="Disordered" evidence="1">
    <location>
        <begin position="34"/>
        <end position="54"/>
    </location>
</feature>
<name>A0A0C9YEA3_9AGAM</name>
<keyword evidence="3" id="KW-1185">Reference proteome</keyword>
<accession>A0A0C9YEA3</accession>
<evidence type="ECO:0000313" key="2">
    <source>
        <dbReference type="EMBL" id="KIK12209.1"/>
    </source>
</evidence>
<dbReference type="EMBL" id="KN834106">
    <property type="protein sequence ID" value="KIK12209.1"/>
    <property type="molecule type" value="Genomic_DNA"/>
</dbReference>
<evidence type="ECO:0000256" key="1">
    <source>
        <dbReference type="SAM" id="MobiDB-lite"/>
    </source>
</evidence>
<evidence type="ECO:0000313" key="3">
    <source>
        <dbReference type="Proteomes" id="UP000054018"/>
    </source>
</evidence>
<protein>
    <submittedName>
        <fullName evidence="2">Uncharacterized protein</fullName>
    </submittedName>
</protein>
<reference evidence="2 3" key="1">
    <citation type="submission" date="2014-04" db="EMBL/GenBank/DDBJ databases">
        <authorList>
            <consortium name="DOE Joint Genome Institute"/>
            <person name="Kuo A."/>
            <person name="Kohler A."/>
            <person name="Costa M.D."/>
            <person name="Nagy L.G."/>
            <person name="Floudas D."/>
            <person name="Copeland A."/>
            <person name="Barry K.W."/>
            <person name="Cichocki N."/>
            <person name="Veneault-Fourrey C."/>
            <person name="LaButti K."/>
            <person name="Lindquist E.A."/>
            <person name="Lipzen A."/>
            <person name="Lundell T."/>
            <person name="Morin E."/>
            <person name="Murat C."/>
            <person name="Sun H."/>
            <person name="Tunlid A."/>
            <person name="Henrissat B."/>
            <person name="Grigoriev I.V."/>
            <person name="Hibbett D.S."/>
            <person name="Martin F."/>
            <person name="Nordberg H.P."/>
            <person name="Cantor M.N."/>
            <person name="Hua S.X."/>
        </authorList>
    </citation>
    <scope>NUCLEOTIDE SEQUENCE [LARGE SCALE GENOMIC DNA]</scope>
    <source>
        <strain evidence="2 3">441</strain>
    </source>
</reference>
<dbReference type="Proteomes" id="UP000054018">
    <property type="component" value="Unassembled WGS sequence"/>
</dbReference>
<sequence length="54" mass="5988">MMAFFSKRRRSSNTVGRISTCYKRQTMWSETGFGSSTHSVYTASSSTTPWPSGG</sequence>